<dbReference type="EMBL" id="QGGY01000001">
    <property type="protein sequence ID" value="PWJ79180.1"/>
    <property type="molecule type" value="Genomic_DNA"/>
</dbReference>
<keyword evidence="2" id="KW-1185">Reference proteome</keyword>
<evidence type="ECO:0000313" key="2">
    <source>
        <dbReference type="Proteomes" id="UP000245412"/>
    </source>
</evidence>
<dbReference type="Gene3D" id="2.70.98.10">
    <property type="match status" value="1"/>
</dbReference>
<comment type="caution">
    <text evidence="1">The sequence shown here is derived from an EMBL/GenBank/DDBJ whole genome shotgun (WGS) entry which is preliminary data.</text>
</comment>
<reference evidence="1 2" key="1">
    <citation type="submission" date="2018-05" db="EMBL/GenBank/DDBJ databases">
        <authorList>
            <person name="Goeker M."/>
            <person name="Huntemann M."/>
            <person name="Clum A."/>
            <person name="Pillay M."/>
            <person name="Palaniappan K."/>
            <person name="Varghese N."/>
            <person name="Mikhailova N."/>
            <person name="Stamatis D."/>
            <person name="Reddy T."/>
            <person name="Daum C."/>
            <person name="Shapiro N."/>
            <person name="Ivanova N."/>
            <person name="Kyrpides N."/>
            <person name="Woyke T."/>
        </authorList>
    </citation>
    <scope>NUCLEOTIDE SEQUENCE [LARGE SCALE GENOMIC DNA]</scope>
    <source>
        <strain evidence="1 2">DSM 26524</strain>
    </source>
</reference>
<dbReference type="InterPro" id="IPR027839">
    <property type="entry name" value="DUF4432"/>
</dbReference>
<protein>
    <submittedName>
        <fullName evidence="1">Uncharacterized protein DUF4432</fullName>
    </submittedName>
</protein>
<sequence length="67" mass="7084">MGSSYFSPCGYVAPAYYQPAGSDWLKSFTTGFLITCGLQAVGSPCTDAGEEFPLHGSIANTPSEHVY</sequence>
<gene>
    <name evidence="1" type="ORF">C7383_101557</name>
</gene>
<name>A0AB73TAC7_9FIRM</name>
<organism evidence="1 2">
    <name type="scientific">Murimonas intestini</name>
    <dbReference type="NCBI Taxonomy" id="1337051"/>
    <lineage>
        <taxon>Bacteria</taxon>
        <taxon>Bacillati</taxon>
        <taxon>Bacillota</taxon>
        <taxon>Clostridia</taxon>
        <taxon>Lachnospirales</taxon>
        <taxon>Lachnospiraceae</taxon>
        <taxon>Murimonas</taxon>
    </lineage>
</organism>
<dbReference type="InterPro" id="IPR014718">
    <property type="entry name" value="GH-type_carb-bd"/>
</dbReference>
<dbReference type="AlphaFoldDB" id="A0AB73TAC7"/>
<dbReference type="GO" id="GO:0030246">
    <property type="term" value="F:carbohydrate binding"/>
    <property type="evidence" value="ECO:0007669"/>
    <property type="project" value="InterPro"/>
</dbReference>
<accession>A0AB73TAC7</accession>
<dbReference type="Pfam" id="PF14486">
    <property type="entry name" value="DUF4432"/>
    <property type="match status" value="1"/>
</dbReference>
<proteinExistence type="predicted"/>
<dbReference type="RefSeq" id="WP_257497375.1">
    <property type="nucleotide sequence ID" value="NZ_JANKBI010000001.1"/>
</dbReference>
<evidence type="ECO:0000313" key="1">
    <source>
        <dbReference type="EMBL" id="PWJ79180.1"/>
    </source>
</evidence>
<dbReference type="Proteomes" id="UP000245412">
    <property type="component" value="Unassembled WGS sequence"/>
</dbReference>